<protein>
    <recommendedName>
        <fullName evidence="4">Ycf15</fullName>
    </recommendedName>
</protein>
<organism evidence="2 3">
    <name type="scientific">Lithocarpus litseifolius</name>
    <dbReference type="NCBI Taxonomy" id="425828"/>
    <lineage>
        <taxon>Eukaryota</taxon>
        <taxon>Viridiplantae</taxon>
        <taxon>Streptophyta</taxon>
        <taxon>Embryophyta</taxon>
        <taxon>Tracheophyta</taxon>
        <taxon>Spermatophyta</taxon>
        <taxon>Magnoliopsida</taxon>
        <taxon>eudicotyledons</taxon>
        <taxon>Gunneridae</taxon>
        <taxon>Pentapetalae</taxon>
        <taxon>rosids</taxon>
        <taxon>fabids</taxon>
        <taxon>Fagales</taxon>
        <taxon>Fagaceae</taxon>
        <taxon>Lithocarpus</taxon>
    </lineage>
</organism>
<evidence type="ECO:0000313" key="3">
    <source>
        <dbReference type="Proteomes" id="UP001459277"/>
    </source>
</evidence>
<proteinExistence type="predicted"/>
<dbReference type="Proteomes" id="UP001459277">
    <property type="component" value="Unassembled WGS sequence"/>
</dbReference>
<reference evidence="2 3" key="1">
    <citation type="submission" date="2024-01" db="EMBL/GenBank/DDBJ databases">
        <title>A telomere-to-telomere, gap-free genome of sweet tea (Lithocarpus litseifolius).</title>
        <authorList>
            <person name="Zhou J."/>
        </authorList>
    </citation>
    <scope>NUCLEOTIDE SEQUENCE [LARGE SCALE GENOMIC DNA]</scope>
    <source>
        <strain evidence="2">Zhou-2022a</strain>
        <tissue evidence="2">Leaf</tissue>
    </source>
</reference>
<accession>A0AAW2D0R9</accession>
<feature type="region of interest" description="Disordered" evidence="1">
    <location>
        <begin position="70"/>
        <end position="94"/>
    </location>
</feature>
<keyword evidence="3" id="KW-1185">Reference proteome</keyword>
<dbReference type="EMBL" id="JAZDWU010000005">
    <property type="protein sequence ID" value="KAL0002680.1"/>
    <property type="molecule type" value="Genomic_DNA"/>
</dbReference>
<gene>
    <name evidence="2" type="ORF">SO802_016461</name>
</gene>
<evidence type="ECO:0000256" key="1">
    <source>
        <dbReference type="SAM" id="MobiDB-lite"/>
    </source>
</evidence>
<dbReference type="AlphaFoldDB" id="A0AAW2D0R9"/>
<evidence type="ECO:0000313" key="2">
    <source>
        <dbReference type="EMBL" id="KAL0002680.1"/>
    </source>
</evidence>
<feature type="compositionally biased region" description="Basic and acidic residues" evidence="1">
    <location>
        <begin position="75"/>
        <end position="85"/>
    </location>
</feature>
<evidence type="ECO:0008006" key="4">
    <source>
        <dbReference type="Google" id="ProtNLM"/>
    </source>
</evidence>
<comment type="caution">
    <text evidence="2">The sequence shown here is derived from an EMBL/GenBank/DDBJ whole genome shotgun (WGS) entry which is preliminary data.</text>
</comment>
<sequence>MKSAITWQFHPNHKINSSSSSFSLGFLLWMRLQNTNVDSDHNNHHHSPSSLTLGTIDDLTVQSRFEWGIKRGNRKDKTNEEDKKHSQALQQKTKKPITLYSETVRFHIWNI</sequence>
<name>A0AAW2D0R9_9ROSI</name>